<dbReference type="AlphaFoldDB" id="A0AAV4RQ65"/>
<name>A0AAV4RQ65_CAEEX</name>
<accession>A0AAV4RQ65</accession>
<gene>
    <name evidence="1" type="ORF">CEXT_471761</name>
</gene>
<sequence length="101" mass="11815">MEISQTSHLFDKQQEVGILSISSANIYAFNEKFYNMSHLKFRILVRFGYAGAFNYALDEFHETETTRDEFYKTKTARGEFYEKLSVVAQSVPLKGTNRYLH</sequence>
<dbReference type="Proteomes" id="UP001054945">
    <property type="component" value="Unassembled WGS sequence"/>
</dbReference>
<comment type="caution">
    <text evidence="1">The sequence shown here is derived from an EMBL/GenBank/DDBJ whole genome shotgun (WGS) entry which is preliminary data.</text>
</comment>
<organism evidence="1 2">
    <name type="scientific">Caerostris extrusa</name>
    <name type="common">Bark spider</name>
    <name type="synonym">Caerostris bankana</name>
    <dbReference type="NCBI Taxonomy" id="172846"/>
    <lineage>
        <taxon>Eukaryota</taxon>
        <taxon>Metazoa</taxon>
        <taxon>Ecdysozoa</taxon>
        <taxon>Arthropoda</taxon>
        <taxon>Chelicerata</taxon>
        <taxon>Arachnida</taxon>
        <taxon>Araneae</taxon>
        <taxon>Araneomorphae</taxon>
        <taxon>Entelegynae</taxon>
        <taxon>Araneoidea</taxon>
        <taxon>Araneidae</taxon>
        <taxon>Caerostris</taxon>
    </lineage>
</organism>
<reference evidence="1 2" key="1">
    <citation type="submission" date="2021-06" db="EMBL/GenBank/DDBJ databases">
        <title>Caerostris extrusa draft genome.</title>
        <authorList>
            <person name="Kono N."/>
            <person name="Arakawa K."/>
        </authorList>
    </citation>
    <scope>NUCLEOTIDE SEQUENCE [LARGE SCALE GENOMIC DNA]</scope>
</reference>
<keyword evidence="2" id="KW-1185">Reference proteome</keyword>
<proteinExistence type="predicted"/>
<dbReference type="EMBL" id="BPLR01008253">
    <property type="protein sequence ID" value="GIY23264.1"/>
    <property type="molecule type" value="Genomic_DNA"/>
</dbReference>
<protein>
    <submittedName>
        <fullName evidence="1">Uncharacterized protein</fullName>
    </submittedName>
</protein>
<evidence type="ECO:0000313" key="1">
    <source>
        <dbReference type="EMBL" id="GIY23264.1"/>
    </source>
</evidence>
<evidence type="ECO:0000313" key="2">
    <source>
        <dbReference type="Proteomes" id="UP001054945"/>
    </source>
</evidence>